<dbReference type="EMBL" id="JBITMB010000001">
    <property type="protein sequence ID" value="MFI7438699.1"/>
    <property type="molecule type" value="Genomic_DNA"/>
</dbReference>
<keyword evidence="6" id="KW-0238">DNA-binding</keyword>
<evidence type="ECO:0000259" key="12">
    <source>
        <dbReference type="PROSITE" id="PS51198"/>
    </source>
</evidence>
<evidence type="ECO:0000256" key="5">
    <source>
        <dbReference type="ARBA" id="ARBA00022840"/>
    </source>
</evidence>
<evidence type="ECO:0000256" key="9">
    <source>
        <dbReference type="ARBA" id="ARBA00034808"/>
    </source>
</evidence>
<dbReference type="Proteomes" id="UP001612928">
    <property type="component" value="Unassembled WGS sequence"/>
</dbReference>
<evidence type="ECO:0000256" key="10">
    <source>
        <dbReference type="ARBA" id="ARBA00048988"/>
    </source>
</evidence>
<comment type="similarity">
    <text evidence="1">Belongs to the helicase family. UvrD subfamily.</text>
</comment>
<keyword evidence="2 11" id="KW-0547">Nucleotide-binding</keyword>
<comment type="catalytic activity">
    <reaction evidence="10">
        <text>ATP + H2O = ADP + phosphate + H(+)</text>
        <dbReference type="Rhea" id="RHEA:13065"/>
        <dbReference type="ChEBI" id="CHEBI:15377"/>
        <dbReference type="ChEBI" id="CHEBI:15378"/>
        <dbReference type="ChEBI" id="CHEBI:30616"/>
        <dbReference type="ChEBI" id="CHEBI:43474"/>
        <dbReference type="ChEBI" id="CHEBI:456216"/>
        <dbReference type="EC" id="5.6.2.4"/>
    </reaction>
</comment>
<protein>
    <recommendedName>
        <fullName evidence="9">DNA 3'-5' helicase</fullName>
        <ecNumber evidence="9">5.6.2.4</ecNumber>
    </recommendedName>
</protein>
<dbReference type="InterPro" id="IPR000212">
    <property type="entry name" value="DNA_helicase_UvrD/REP"/>
</dbReference>
<comment type="caution">
    <text evidence="13">The sequence shown here is derived from an EMBL/GenBank/DDBJ whole genome shotgun (WGS) entry which is preliminary data.</text>
</comment>
<comment type="catalytic activity">
    <reaction evidence="8">
        <text>Couples ATP hydrolysis with the unwinding of duplex DNA by translocating in the 3'-5' direction.</text>
        <dbReference type="EC" id="5.6.2.4"/>
    </reaction>
</comment>
<accession>A0ABW7ZVX4</accession>
<dbReference type="InterPro" id="IPR027417">
    <property type="entry name" value="P-loop_NTPase"/>
</dbReference>
<feature type="binding site" evidence="11">
    <location>
        <begin position="41"/>
        <end position="48"/>
    </location>
    <ligand>
        <name>ATP</name>
        <dbReference type="ChEBI" id="CHEBI:30616"/>
    </ligand>
</feature>
<evidence type="ECO:0000256" key="8">
    <source>
        <dbReference type="ARBA" id="ARBA00034617"/>
    </source>
</evidence>
<dbReference type="GO" id="GO:0004386">
    <property type="term" value="F:helicase activity"/>
    <property type="evidence" value="ECO:0007669"/>
    <property type="project" value="UniProtKB-KW"/>
</dbReference>
<feature type="domain" description="UvrD-like helicase ATP-binding" evidence="12">
    <location>
        <begin position="20"/>
        <end position="293"/>
    </location>
</feature>
<keyword evidence="7" id="KW-0413">Isomerase</keyword>
<evidence type="ECO:0000256" key="11">
    <source>
        <dbReference type="PROSITE-ProRule" id="PRU00560"/>
    </source>
</evidence>
<proteinExistence type="inferred from homology"/>
<dbReference type="Pfam" id="PF13361">
    <property type="entry name" value="UvrD_C"/>
    <property type="match status" value="1"/>
</dbReference>
<evidence type="ECO:0000256" key="6">
    <source>
        <dbReference type="ARBA" id="ARBA00023125"/>
    </source>
</evidence>
<reference evidence="13 14" key="1">
    <citation type="submission" date="2024-10" db="EMBL/GenBank/DDBJ databases">
        <title>The Natural Products Discovery Center: Release of the First 8490 Sequenced Strains for Exploring Actinobacteria Biosynthetic Diversity.</title>
        <authorList>
            <person name="Kalkreuter E."/>
            <person name="Kautsar S.A."/>
            <person name="Yang D."/>
            <person name="Bader C.D."/>
            <person name="Teijaro C.N."/>
            <person name="Fluegel L."/>
            <person name="Davis C.M."/>
            <person name="Simpson J.R."/>
            <person name="Lauterbach L."/>
            <person name="Steele A.D."/>
            <person name="Gui C."/>
            <person name="Meng S."/>
            <person name="Li G."/>
            <person name="Viehrig K."/>
            <person name="Ye F."/>
            <person name="Su P."/>
            <person name="Kiefer A.F."/>
            <person name="Nichols A."/>
            <person name="Cepeda A.J."/>
            <person name="Yan W."/>
            <person name="Fan B."/>
            <person name="Jiang Y."/>
            <person name="Adhikari A."/>
            <person name="Zheng C.-J."/>
            <person name="Schuster L."/>
            <person name="Cowan T.M."/>
            <person name="Smanski M.J."/>
            <person name="Chevrette M.G."/>
            <person name="De Carvalho L.P.S."/>
            <person name="Shen B."/>
        </authorList>
    </citation>
    <scope>NUCLEOTIDE SEQUENCE [LARGE SCALE GENOMIC DNA]</scope>
    <source>
        <strain evidence="13 14">NPDC049503</strain>
    </source>
</reference>
<keyword evidence="3 11" id="KW-0378">Hydrolase</keyword>
<dbReference type="InterPro" id="IPR014016">
    <property type="entry name" value="UvrD-like_ATP-bd"/>
</dbReference>
<dbReference type="PANTHER" id="PTHR11070:SF2">
    <property type="entry name" value="ATP-DEPENDENT DNA HELICASE SRS2"/>
    <property type="match status" value="1"/>
</dbReference>
<dbReference type="InterPro" id="IPR013986">
    <property type="entry name" value="DExx_box_DNA_helicase_dom_sf"/>
</dbReference>
<dbReference type="PANTHER" id="PTHR11070">
    <property type="entry name" value="UVRD / RECB / PCRA DNA HELICASE FAMILY MEMBER"/>
    <property type="match status" value="1"/>
</dbReference>
<evidence type="ECO:0000313" key="14">
    <source>
        <dbReference type="Proteomes" id="UP001612928"/>
    </source>
</evidence>
<evidence type="ECO:0000256" key="1">
    <source>
        <dbReference type="ARBA" id="ARBA00009922"/>
    </source>
</evidence>
<dbReference type="RefSeq" id="WP_397018222.1">
    <property type="nucleotide sequence ID" value="NZ_JBITMB010000001.1"/>
</dbReference>
<evidence type="ECO:0000313" key="13">
    <source>
        <dbReference type="EMBL" id="MFI7438699.1"/>
    </source>
</evidence>
<evidence type="ECO:0000256" key="3">
    <source>
        <dbReference type="ARBA" id="ARBA00022801"/>
    </source>
</evidence>
<name>A0ABW7ZVX4_9ACTN</name>
<dbReference type="Gene3D" id="1.10.486.10">
    <property type="entry name" value="PCRA, domain 4"/>
    <property type="match status" value="1"/>
</dbReference>
<dbReference type="GO" id="GO:0016787">
    <property type="term" value="F:hydrolase activity"/>
    <property type="evidence" value="ECO:0007669"/>
    <property type="project" value="UniProtKB-KW"/>
</dbReference>
<dbReference type="PROSITE" id="PS51198">
    <property type="entry name" value="UVRD_HELICASE_ATP_BIND"/>
    <property type="match status" value="1"/>
</dbReference>
<dbReference type="CDD" id="cd17932">
    <property type="entry name" value="DEXQc_UvrD"/>
    <property type="match status" value="1"/>
</dbReference>
<dbReference type="Pfam" id="PF00580">
    <property type="entry name" value="UvrD-helicase"/>
    <property type="match status" value="1"/>
</dbReference>
<evidence type="ECO:0000256" key="2">
    <source>
        <dbReference type="ARBA" id="ARBA00022741"/>
    </source>
</evidence>
<keyword evidence="14" id="KW-1185">Reference proteome</keyword>
<evidence type="ECO:0000256" key="7">
    <source>
        <dbReference type="ARBA" id="ARBA00023235"/>
    </source>
</evidence>
<keyword evidence="4 11" id="KW-0347">Helicase</keyword>
<gene>
    <name evidence="13" type="ORF">ACIBP5_01890</name>
</gene>
<keyword evidence="5 11" id="KW-0067">ATP-binding</keyword>
<dbReference type="Gene3D" id="3.40.50.300">
    <property type="entry name" value="P-loop containing nucleotide triphosphate hydrolases"/>
    <property type="match status" value="2"/>
</dbReference>
<evidence type="ECO:0000256" key="4">
    <source>
        <dbReference type="ARBA" id="ARBA00022806"/>
    </source>
</evidence>
<sequence>MLAESGQRPTLLPPTVADEIKSLNDAQRRAVLAKSHTVVLAGPGAGKTRILVAKAAYLATTEVTDPQRVACVTFATKAAEEIRQRLRALYAIADRIVSCATVHSFCLHEILIPFASIAGYPPVSPRSVIDEDDQFTMRVRAYREAGLYEDPRYSEFRDIACRRAIFAGESADRFGPQAVMAARIYDDLLMQAGVLDFEAMVGRSLQILRERPMVRHLIKTRFPWLVIDEYQDLGPVMHGIVAVLRDTGTHIFAVGDPDQSIHGFTGSDPRYLVALAEDPQFHVEPLKINYRSGHVLVDAAAKVLGEDRGYEAHSEHNPGVIDYQIVAGGIREHADHVAKLAASLIYSDVSPHEIGVLYPRNRKKAPIRDWLVSALAKYGLPFHAENSRPWPRGRICGFLQKVASWQLTMKSGMGTKPASSFDELVETYTALRAVSWHHPSERLAARVALWETLAGWDRPEETLSTWVARVDKELNLTELLSRNPEAQELKCLHALQGPKYAEYQLSEFSGDVEVQGKIALTTYHSSKGRQWPYVILPALQEGVVPDWPLDYGRPYPPGRAKVSEERRLFYVALTRAQRTAVLVYSGTLCDTLTHHRSASRFLANLPGVPSIGE</sequence>
<dbReference type="InterPro" id="IPR014017">
    <property type="entry name" value="DNA_helicase_UvrD-like_C"/>
</dbReference>
<organism evidence="13 14">
    <name type="scientific">Nonomuraea indica</name>
    <dbReference type="NCBI Taxonomy" id="1581193"/>
    <lineage>
        <taxon>Bacteria</taxon>
        <taxon>Bacillati</taxon>
        <taxon>Actinomycetota</taxon>
        <taxon>Actinomycetes</taxon>
        <taxon>Streptosporangiales</taxon>
        <taxon>Streptosporangiaceae</taxon>
        <taxon>Nonomuraea</taxon>
    </lineage>
</organism>
<dbReference type="EC" id="5.6.2.4" evidence="9"/>
<dbReference type="SUPFAM" id="SSF52540">
    <property type="entry name" value="P-loop containing nucleoside triphosphate hydrolases"/>
    <property type="match status" value="1"/>
</dbReference>
<dbReference type="Gene3D" id="1.10.10.160">
    <property type="match status" value="1"/>
</dbReference>